<evidence type="ECO:0000256" key="5">
    <source>
        <dbReference type="ARBA" id="ARBA00023235"/>
    </source>
</evidence>
<evidence type="ECO:0000259" key="8">
    <source>
        <dbReference type="PROSITE" id="PS51352"/>
    </source>
</evidence>
<dbReference type="CDD" id="cd00238">
    <property type="entry name" value="ERp29c"/>
    <property type="match status" value="1"/>
</dbReference>
<feature type="chain" id="PRO_5007885768" description="protein disulfide-isomerase" evidence="7">
    <location>
        <begin position="22"/>
        <end position="366"/>
    </location>
</feature>
<proteinExistence type="inferred from homology"/>
<keyword evidence="6" id="KW-0676">Redox-active center</keyword>
<comment type="catalytic activity">
    <reaction evidence="1">
        <text>Catalyzes the rearrangement of -S-S- bonds in proteins.</text>
        <dbReference type="EC" id="5.3.4.1"/>
    </reaction>
</comment>
<dbReference type="EMBL" id="CP014502">
    <property type="protein sequence ID" value="ANB14111.1"/>
    <property type="molecule type" value="Genomic_DNA"/>
</dbReference>
<dbReference type="OrthoDB" id="10264505at2759"/>
<dbReference type="AlphaFoldDB" id="A0A167EI20"/>
<evidence type="ECO:0000256" key="2">
    <source>
        <dbReference type="ARBA" id="ARBA00006347"/>
    </source>
</evidence>
<dbReference type="GO" id="GO:0005783">
    <property type="term" value="C:endoplasmic reticulum"/>
    <property type="evidence" value="ECO:0007669"/>
    <property type="project" value="InterPro"/>
</dbReference>
<keyword evidence="5 9" id="KW-0413">Isomerase</keyword>
<dbReference type="PROSITE" id="PS00194">
    <property type="entry name" value="THIOREDOXIN_1"/>
    <property type="match status" value="2"/>
</dbReference>
<evidence type="ECO:0000256" key="7">
    <source>
        <dbReference type="SAM" id="SignalP"/>
    </source>
</evidence>
<name>A0A167EI20_9ASCO</name>
<dbReference type="KEGG" id="slb:AWJ20_5069"/>
<dbReference type="Gene3D" id="1.20.1150.12">
    <property type="entry name" value="Endoplasmic reticulum resident protein 29, C-terminal domain"/>
    <property type="match status" value="1"/>
</dbReference>
<dbReference type="PANTHER" id="PTHR45672">
    <property type="entry name" value="PROTEIN DISULFIDE-ISOMERASE C17H9.14C-RELATED"/>
    <property type="match status" value="1"/>
</dbReference>
<dbReference type="GeneID" id="30037270"/>
<keyword evidence="10" id="KW-1185">Reference proteome</keyword>
<accession>A0A167EI20</accession>
<dbReference type="GO" id="GO:0006457">
    <property type="term" value="P:protein folding"/>
    <property type="evidence" value="ECO:0007669"/>
    <property type="project" value="TreeGrafter"/>
</dbReference>
<evidence type="ECO:0000256" key="4">
    <source>
        <dbReference type="ARBA" id="ARBA00023157"/>
    </source>
</evidence>
<keyword evidence="7" id="KW-0732">Signal</keyword>
<dbReference type="Proteomes" id="UP000189580">
    <property type="component" value="Chromosome d"/>
</dbReference>
<evidence type="ECO:0000313" key="10">
    <source>
        <dbReference type="Proteomes" id="UP000189580"/>
    </source>
</evidence>
<dbReference type="EC" id="5.3.4.1" evidence="3"/>
<evidence type="ECO:0000256" key="3">
    <source>
        <dbReference type="ARBA" id="ARBA00012723"/>
    </source>
</evidence>
<dbReference type="SUPFAM" id="SSF52833">
    <property type="entry name" value="Thioredoxin-like"/>
    <property type="match status" value="2"/>
</dbReference>
<dbReference type="PANTHER" id="PTHR45672:SF11">
    <property type="entry name" value="PROTEIN DISULFIDE-ISOMERASE C17H9.14C"/>
    <property type="match status" value="1"/>
</dbReference>
<sequence>MLFSKFVAATVVSGLPLLAQATHVIEATDKTLASVLKPGLPTMLDIYASWCGHCKKLSPVYDELSDLFAHAQDKVQFVKIDGDKNRKASKQYKVEYYPTLKFINADGSINEVDVRDLDGMAEYVFEQTGVMPRKAPALPSAVYTLNDTSFDDSIKGKNALVTFTAGFCGHCKNMKPDYEKVAHIYARDSDNLLIANVDCSAGQPTSDLAAKYVDGGYPTILFFPKDGSDPIPYRSGRTVDAFVNFLTEQGVGFRNADGSLNTQAGKDITLDALASKVASSGSNKDAETAAISNLKAAAADVDNGNIYVKYADKYAANGGASYVQKETARLSKLLTSKTLAATKRDELQTKLNILKSFVPSHSHDDL</sequence>
<organism evidence="9 10">
    <name type="scientific">Sugiyamaella lignohabitans</name>
    <dbReference type="NCBI Taxonomy" id="796027"/>
    <lineage>
        <taxon>Eukaryota</taxon>
        <taxon>Fungi</taxon>
        <taxon>Dikarya</taxon>
        <taxon>Ascomycota</taxon>
        <taxon>Saccharomycotina</taxon>
        <taxon>Dipodascomycetes</taxon>
        <taxon>Dipodascales</taxon>
        <taxon>Trichomonascaceae</taxon>
        <taxon>Sugiyamaella</taxon>
    </lineage>
</organism>
<evidence type="ECO:0000256" key="1">
    <source>
        <dbReference type="ARBA" id="ARBA00001182"/>
    </source>
</evidence>
<feature type="domain" description="Thioredoxin" evidence="8">
    <location>
        <begin position="131"/>
        <end position="251"/>
    </location>
</feature>
<dbReference type="InterPro" id="IPR036356">
    <property type="entry name" value="ERp29_C_sf"/>
</dbReference>
<dbReference type="Pfam" id="PF07749">
    <property type="entry name" value="ERp29"/>
    <property type="match status" value="1"/>
</dbReference>
<dbReference type="Gene3D" id="3.40.30.10">
    <property type="entry name" value="Glutaredoxin"/>
    <property type="match status" value="2"/>
</dbReference>
<feature type="signal peptide" evidence="7">
    <location>
        <begin position="1"/>
        <end position="21"/>
    </location>
</feature>
<comment type="similarity">
    <text evidence="2">Belongs to the protein disulfide isomerase family.</text>
</comment>
<protein>
    <recommendedName>
        <fullName evidence="3">protein disulfide-isomerase</fullName>
        <ecNumber evidence="3">5.3.4.1</ecNumber>
    </recommendedName>
</protein>
<dbReference type="InterPro" id="IPR017937">
    <property type="entry name" value="Thioredoxin_CS"/>
</dbReference>
<dbReference type="InterPro" id="IPR011679">
    <property type="entry name" value="ERp29_C"/>
</dbReference>
<dbReference type="PROSITE" id="PS51352">
    <property type="entry name" value="THIOREDOXIN_2"/>
    <property type="match status" value="2"/>
</dbReference>
<dbReference type="CDD" id="cd02961">
    <property type="entry name" value="PDI_a_family"/>
    <property type="match status" value="1"/>
</dbReference>
<dbReference type="InterPro" id="IPR013766">
    <property type="entry name" value="Thioredoxin_domain"/>
</dbReference>
<dbReference type="GO" id="GO:0003756">
    <property type="term" value="F:protein disulfide isomerase activity"/>
    <property type="evidence" value="ECO:0007669"/>
    <property type="project" value="UniProtKB-EC"/>
</dbReference>
<evidence type="ECO:0000313" key="9">
    <source>
        <dbReference type="EMBL" id="ANB14111.1"/>
    </source>
</evidence>
<dbReference type="InterPro" id="IPR036249">
    <property type="entry name" value="Thioredoxin-like_sf"/>
</dbReference>
<feature type="domain" description="Thioredoxin" evidence="8">
    <location>
        <begin position="1"/>
        <end position="129"/>
    </location>
</feature>
<evidence type="ECO:0000256" key="6">
    <source>
        <dbReference type="ARBA" id="ARBA00023284"/>
    </source>
</evidence>
<gene>
    <name evidence="9" type="primary">PDI1</name>
    <name evidence="9" type="ORF">AWJ20_5069</name>
</gene>
<reference evidence="9 10" key="1">
    <citation type="submission" date="2016-02" db="EMBL/GenBank/DDBJ databases">
        <title>Complete genome sequence and transcriptome regulation of the pentose utilising yeast Sugiyamaella lignohabitans.</title>
        <authorList>
            <person name="Bellasio M."/>
            <person name="Peymann A."/>
            <person name="Valli M."/>
            <person name="Sipitzky M."/>
            <person name="Graf A."/>
            <person name="Sauer M."/>
            <person name="Marx H."/>
            <person name="Mattanovich D."/>
        </authorList>
    </citation>
    <scope>NUCLEOTIDE SEQUENCE [LARGE SCALE GENOMIC DNA]</scope>
    <source>
        <strain evidence="9 10">CBS 10342</strain>
    </source>
</reference>
<dbReference type="RefSeq" id="XP_018736588.1">
    <property type="nucleotide sequence ID" value="XM_018882185.1"/>
</dbReference>
<dbReference type="InterPro" id="IPR051063">
    <property type="entry name" value="PDI"/>
</dbReference>
<dbReference type="SUPFAM" id="SSF47933">
    <property type="entry name" value="ERP29 C domain-like"/>
    <property type="match status" value="1"/>
</dbReference>
<dbReference type="Pfam" id="PF00085">
    <property type="entry name" value="Thioredoxin"/>
    <property type="match status" value="2"/>
</dbReference>
<keyword evidence="4" id="KW-1015">Disulfide bond</keyword>